<feature type="transmembrane region" description="Helical" evidence="1">
    <location>
        <begin position="59"/>
        <end position="77"/>
    </location>
</feature>
<keyword evidence="1" id="KW-1133">Transmembrane helix</keyword>
<gene>
    <name evidence="2" type="ORF">H4696_002821</name>
</gene>
<proteinExistence type="predicted"/>
<accession>A0ABR9HXR3</accession>
<name>A0ABR9HXR3_9PSEU</name>
<evidence type="ECO:0000313" key="2">
    <source>
        <dbReference type="EMBL" id="MBE1495721.1"/>
    </source>
</evidence>
<feature type="transmembrane region" description="Helical" evidence="1">
    <location>
        <begin position="139"/>
        <end position="159"/>
    </location>
</feature>
<sequence length="166" mass="17589">MTFPSGFQFVDPTVGRFRGRRLRSFVPAPGDLWPLLAPAPASIVYREEVTAMYREWRDTAATVPVLVTIALYIDYLADGTALWVHGPRAMAATVLVLGLTAGALGAQALTRAAGWFGVPLGTAALLLAVFTFVTGDGTTLAVLVGLVVALWAGTTVRHLRTPAGRP</sequence>
<dbReference type="EMBL" id="JADBEG010000001">
    <property type="protein sequence ID" value="MBE1495721.1"/>
    <property type="molecule type" value="Genomic_DNA"/>
</dbReference>
<protein>
    <submittedName>
        <fullName evidence="2">Uncharacterized protein</fullName>
    </submittedName>
</protein>
<evidence type="ECO:0000256" key="1">
    <source>
        <dbReference type="SAM" id="Phobius"/>
    </source>
</evidence>
<dbReference type="RefSeq" id="WP_225955683.1">
    <property type="nucleotide sequence ID" value="NZ_JADBEG010000001.1"/>
</dbReference>
<comment type="caution">
    <text evidence="2">The sequence shown here is derived from an EMBL/GenBank/DDBJ whole genome shotgun (WGS) entry which is preliminary data.</text>
</comment>
<reference evidence="2 3" key="1">
    <citation type="submission" date="2020-10" db="EMBL/GenBank/DDBJ databases">
        <title>Sequencing the genomes of 1000 actinobacteria strains.</title>
        <authorList>
            <person name="Klenk H.-P."/>
        </authorList>
    </citation>
    <scope>NUCLEOTIDE SEQUENCE [LARGE SCALE GENOMIC DNA]</scope>
    <source>
        <strain evidence="2 3">DSM 44653</strain>
    </source>
</reference>
<feature type="transmembrane region" description="Helical" evidence="1">
    <location>
        <begin position="113"/>
        <end position="133"/>
    </location>
</feature>
<keyword evidence="1" id="KW-0812">Transmembrane</keyword>
<dbReference type="Proteomes" id="UP000631670">
    <property type="component" value="Unassembled WGS sequence"/>
</dbReference>
<evidence type="ECO:0000313" key="3">
    <source>
        <dbReference type="Proteomes" id="UP000631670"/>
    </source>
</evidence>
<organism evidence="2 3">
    <name type="scientific">Amycolatopsis lexingtonensis</name>
    <dbReference type="NCBI Taxonomy" id="218822"/>
    <lineage>
        <taxon>Bacteria</taxon>
        <taxon>Bacillati</taxon>
        <taxon>Actinomycetota</taxon>
        <taxon>Actinomycetes</taxon>
        <taxon>Pseudonocardiales</taxon>
        <taxon>Pseudonocardiaceae</taxon>
        <taxon>Amycolatopsis</taxon>
    </lineage>
</organism>
<feature type="transmembrane region" description="Helical" evidence="1">
    <location>
        <begin position="89"/>
        <end position="106"/>
    </location>
</feature>
<keyword evidence="1" id="KW-0472">Membrane</keyword>
<keyword evidence="3" id="KW-1185">Reference proteome</keyword>